<protein>
    <submittedName>
        <fullName evidence="1">Uncharacterized protein</fullName>
    </submittedName>
</protein>
<proteinExistence type="predicted"/>
<dbReference type="EMBL" id="JAGFNK010000002">
    <property type="protein sequence ID" value="KAI9513324.1"/>
    <property type="molecule type" value="Genomic_DNA"/>
</dbReference>
<evidence type="ECO:0000313" key="2">
    <source>
        <dbReference type="Proteomes" id="UP001207468"/>
    </source>
</evidence>
<sequence length="193" mass="23010">MNTDNKGGKKTNGWIINHAFPLFILMTICLCTIAPMVSMAVRHEIAEWQRVRNEMLIDIRRLGNERRVASDDLQQLQIERDEKRREWELEREENEKRRRGHVPFWGEARLLNGQCPRDRFRRYEARMYNLLVEDDWYAACMKEPLKIAGREFAAPSTCVNRGLDNGVRGFWSLEVNTRECPRTIWDRLRNIFT</sequence>
<accession>A0ACC0UQF7</accession>
<keyword evidence="2" id="KW-1185">Reference proteome</keyword>
<evidence type="ECO:0000313" key="1">
    <source>
        <dbReference type="EMBL" id="KAI9513324.1"/>
    </source>
</evidence>
<dbReference type="Proteomes" id="UP001207468">
    <property type="component" value="Unassembled WGS sequence"/>
</dbReference>
<organism evidence="1 2">
    <name type="scientific">Russula earlei</name>
    <dbReference type="NCBI Taxonomy" id="71964"/>
    <lineage>
        <taxon>Eukaryota</taxon>
        <taxon>Fungi</taxon>
        <taxon>Dikarya</taxon>
        <taxon>Basidiomycota</taxon>
        <taxon>Agaricomycotina</taxon>
        <taxon>Agaricomycetes</taxon>
        <taxon>Russulales</taxon>
        <taxon>Russulaceae</taxon>
        <taxon>Russula</taxon>
    </lineage>
</organism>
<name>A0ACC0UQF7_9AGAM</name>
<comment type="caution">
    <text evidence="1">The sequence shown here is derived from an EMBL/GenBank/DDBJ whole genome shotgun (WGS) entry which is preliminary data.</text>
</comment>
<reference evidence="1" key="1">
    <citation type="submission" date="2021-03" db="EMBL/GenBank/DDBJ databases">
        <title>Evolutionary priming and transition to the ectomycorrhizal habit in an iconic lineage of mushroom-forming fungi: is preadaptation a requirement?</title>
        <authorList>
            <consortium name="DOE Joint Genome Institute"/>
            <person name="Looney B.P."/>
            <person name="Miyauchi S."/>
            <person name="Morin E."/>
            <person name="Drula E."/>
            <person name="Courty P.E."/>
            <person name="Chicoki N."/>
            <person name="Fauchery L."/>
            <person name="Kohler A."/>
            <person name="Kuo A."/>
            <person name="LaButti K."/>
            <person name="Pangilinan J."/>
            <person name="Lipzen A."/>
            <person name="Riley R."/>
            <person name="Andreopoulos W."/>
            <person name="He G."/>
            <person name="Johnson J."/>
            <person name="Barry K.W."/>
            <person name="Grigoriev I.V."/>
            <person name="Nagy L."/>
            <person name="Hibbett D."/>
            <person name="Henrissat B."/>
            <person name="Matheny P.B."/>
            <person name="Labbe J."/>
            <person name="Martin A.F."/>
        </authorList>
    </citation>
    <scope>NUCLEOTIDE SEQUENCE</scope>
    <source>
        <strain evidence="1">BPL698</strain>
    </source>
</reference>
<gene>
    <name evidence="1" type="ORF">F5148DRAFT_293659</name>
</gene>